<dbReference type="Proteomes" id="UP001497497">
    <property type="component" value="Unassembled WGS sequence"/>
</dbReference>
<dbReference type="InterPro" id="IPR036908">
    <property type="entry name" value="RlpA-like_sf"/>
</dbReference>
<sequence length="86" mass="9070">GVWGAQKCTKDANGVLRYNGLPCASTTRNDNGRKGACGCGPKNTDTTFTWNLASYTTAVNEHFFRDNNLFCGATCGACVELTPTGG</sequence>
<keyword evidence="2" id="KW-1185">Reference proteome</keyword>
<evidence type="ECO:0000313" key="1">
    <source>
        <dbReference type="EMBL" id="CAL1539737.1"/>
    </source>
</evidence>
<organism evidence="1 2">
    <name type="scientific">Lymnaea stagnalis</name>
    <name type="common">Great pond snail</name>
    <name type="synonym">Helix stagnalis</name>
    <dbReference type="NCBI Taxonomy" id="6523"/>
    <lineage>
        <taxon>Eukaryota</taxon>
        <taxon>Metazoa</taxon>
        <taxon>Spiralia</taxon>
        <taxon>Lophotrochozoa</taxon>
        <taxon>Mollusca</taxon>
        <taxon>Gastropoda</taxon>
        <taxon>Heterobranchia</taxon>
        <taxon>Euthyneura</taxon>
        <taxon>Panpulmonata</taxon>
        <taxon>Hygrophila</taxon>
        <taxon>Lymnaeoidea</taxon>
        <taxon>Lymnaeidae</taxon>
        <taxon>Lymnaea</taxon>
    </lineage>
</organism>
<comment type="caution">
    <text evidence="1">The sequence shown here is derived from an EMBL/GenBank/DDBJ whole genome shotgun (WGS) entry which is preliminary data.</text>
</comment>
<gene>
    <name evidence="1" type="ORF">GSLYS_00013470001</name>
</gene>
<evidence type="ECO:0008006" key="3">
    <source>
        <dbReference type="Google" id="ProtNLM"/>
    </source>
</evidence>
<dbReference type="AlphaFoldDB" id="A0AAV2HZP9"/>
<accession>A0AAV2HZP9</accession>
<protein>
    <recommendedName>
        <fullName evidence="3">Cellulase</fullName>
    </recommendedName>
</protein>
<dbReference type="EMBL" id="CAXITT010000352">
    <property type="protein sequence ID" value="CAL1539737.1"/>
    <property type="molecule type" value="Genomic_DNA"/>
</dbReference>
<dbReference type="Gene3D" id="2.40.40.10">
    <property type="entry name" value="RlpA-like domain"/>
    <property type="match status" value="1"/>
</dbReference>
<dbReference type="SUPFAM" id="SSF50685">
    <property type="entry name" value="Barwin-like endoglucanases"/>
    <property type="match status" value="1"/>
</dbReference>
<proteinExistence type="predicted"/>
<name>A0AAV2HZP9_LYMST</name>
<feature type="non-terminal residue" evidence="1">
    <location>
        <position position="1"/>
    </location>
</feature>
<evidence type="ECO:0000313" key="2">
    <source>
        <dbReference type="Proteomes" id="UP001497497"/>
    </source>
</evidence>
<reference evidence="1 2" key="1">
    <citation type="submission" date="2024-04" db="EMBL/GenBank/DDBJ databases">
        <authorList>
            <consortium name="Genoscope - CEA"/>
            <person name="William W."/>
        </authorList>
    </citation>
    <scope>NUCLEOTIDE SEQUENCE [LARGE SCALE GENOMIC DNA]</scope>
</reference>